<dbReference type="FunFam" id="3.30.460.10:FF:000001">
    <property type="entry name" value="GTP pyrophosphokinase RelA"/>
    <property type="match status" value="1"/>
</dbReference>
<dbReference type="InterPro" id="IPR012675">
    <property type="entry name" value="Beta-grasp_dom_sf"/>
</dbReference>
<dbReference type="FunFam" id="1.10.3210.10:FF:000001">
    <property type="entry name" value="GTP pyrophosphokinase RelA"/>
    <property type="match status" value="1"/>
</dbReference>
<dbReference type="Gene3D" id="3.30.460.10">
    <property type="entry name" value="Beta Polymerase, domain 2"/>
    <property type="match status" value="1"/>
</dbReference>
<dbReference type="SMART" id="SM00954">
    <property type="entry name" value="RelA_SpoT"/>
    <property type="match status" value="1"/>
</dbReference>
<dbReference type="PROSITE" id="PS51880">
    <property type="entry name" value="TGS"/>
    <property type="match status" value="1"/>
</dbReference>
<dbReference type="InterPro" id="IPR006674">
    <property type="entry name" value="HD_domain"/>
</dbReference>
<evidence type="ECO:0000256" key="1">
    <source>
        <dbReference type="ARBA" id="ARBA00025704"/>
    </source>
</evidence>
<dbReference type="SUPFAM" id="SSF55021">
    <property type="entry name" value="ACT-like"/>
    <property type="match status" value="1"/>
</dbReference>
<dbReference type="CDD" id="cd00077">
    <property type="entry name" value="HDc"/>
    <property type="match status" value="1"/>
</dbReference>
<dbReference type="AlphaFoldDB" id="A0A2N5ZE17"/>
<dbReference type="Pfam" id="PF02824">
    <property type="entry name" value="TGS"/>
    <property type="match status" value="1"/>
</dbReference>
<dbReference type="Gene3D" id="3.10.20.30">
    <property type="match status" value="1"/>
</dbReference>
<dbReference type="SUPFAM" id="SSF109604">
    <property type="entry name" value="HD-domain/PDEase-like"/>
    <property type="match status" value="1"/>
</dbReference>
<evidence type="ECO:0000313" key="7">
    <source>
        <dbReference type="Proteomes" id="UP000234857"/>
    </source>
</evidence>
<dbReference type="PANTHER" id="PTHR21262">
    <property type="entry name" value="GUANOSINE-3',5'-BIS DIPHOSPHATE 3'-PYROPHOSPHOHYDROLASE"/>
    <property type="match status" value="1"/>
</dbReference>
<dbReference type="Pfam" id="PF13328">
    <property type="entry name" value="HD_4"/>
    <property type="match status" value="1"/>
</dbReference>
<proteinExistence type="inferred from homology"/>
<sequence length="728" mass="83912">MDKELALLINKVKAYAKNADTAMIEKAYHFAKEMHKDQKRKSGEPYFMHPYNVALIITDLRLDSASICAALLHDVVEDCDTTKEEITEMFSAEISHIVEGVTKISKLKFKSREEAEADNLRKMLFAMIKDLRVILVKLADRLHNMSTLEHMKPEKQIIKSRETLEIYAPLAHRLGIGIIKSKLEDLCLKYLEPEVYQDLSNVLHKQQKQRDTYINEIITSIGNILDENKVQIEKIYGRTKHFYSIFRKMKTQNKSLDEIYDLIGIRIITDQVKDCYGALGFIHKLWPPIPGRFKDYIAMPKSNMYQSLHTTIMHPMGFPVEFQIRTLAMHQISEVGIAAHFAYKEGKVDDFKQKTSWLRQLLDWHKDIENATEFLESVKIDLFQDEVFIFTPQGDVKSLTRGATPIDFAFAIHTEVGSHCSGAKVNGKLVPLTYELHNGDIVEIITSKNQTPSREWLNIAKTSRAKNKIRSYVRKLMKDNNIDKGMEVWETYIKKLLDKYPSIKEDYSIDYLLNLDKIKHLKKVLKEHKVETLEELYVSFALKSVNIKMVVNALFPKITEHIDTQAEILGRFKEIKTKTDTAITLGDIDSALINFAKCCNPIPYDPIVGFVTMGKGITIHRKSCPNVENLMKKPERIIEINWNQNTNQTVLFTAMLRIETIDKPKLLSEITQLISQMDINIASCNAYMNKQKKGIIDMGVQIKNIEELRYLTDNVNMINGVLKVYRIS</sequence>
<dbReference type="InterPro" id="IPR002912">
    <property type="entry name" value="ACT_dom"/>
</dbReference>
<dbReference type="PROSITE" id="PS51831">
    <property type="entry name" value="HD"/>
    <property type="match status" value="1"/>
</dbReference>
<dbReference type="Pfam" id="PF13291">
    <property type="entry name" value="ACT_4"/>
    <property type="match status" value="1"/>
</dbReference>
<dbReference type="GO" id="GO:0015969">
    <property type="term" value="P:guanosine tetraphosphate metabolic process"/>
    <property type="evidence" value="ECO:0007669"/>
    <property type="project" value="InterPro"/>
</dbReference>
<evidence type="ECO:0000313" key="6">
    <source>
        <dbReference type="EMBL" id="PLX16910.1"/>
    </source>
</evidence>
<dbReference type="SMART" id="SM00471">
    <property type="entry name" value="HDc"/>
    <property type="match status" value="1"/>
</dbReference>
<dbReference type="NCBIfam" id="TIGR00691">
    <property type="entry name" value="spoT_relA"/>
    <property type="match status" value="1"/>
</dbReference>
<accession>A0A2N5ZE17</accession>
<dbReference type="Proteomes" id="UP000234857">
    <property type="component" value="Unassembled WGS sequence"/>
</dbReference>
<protein>
    <submittedName>
        <fullName evidence="6">(P)ppGpp synthetase</fullName>
    </submittedName>
</protein>
<comment type="function">
    <text evidence="2">In eubacteria ppGpp (guanosine 3'-diphosphate 5'-diphosphate) is a mediator of the stringent response that coordinates a variety of cellular activities in response to changes in nutritional abundance.</text>
</comment>
<dbReference type="CDD" id="cd04876">
    <property type="entry name" value="ACT_RelA-SpoT"/>
    <property type="match status" value="1"/>
</dbReference>
<comment type="caution">
    <text evidence="6">The sequence shown here is derived from an EMBL/GenBank/DDBJ whole genome shotgun (WGS) entry which is preliminary data.</text>
</comment>
<dbReference type="InterPro" id="IPR012676">
    <property type="entry name" value="TGS-like"/>
</dbReference>
<gene>
    <name evidence="6" type="ORF">C0601_08985</name>
</gene>
<dbReference type="InterPro" id="IPR033655">
    <property type="entry name" value="TGS_RelA/SpoT"/>
</dbReference>
<dbReference type="InterPro" id="IPR004095">
    <property type="entry name" value="TGS"/>
</dbReference>
<comment type="similarity">
    <text evidence="2">Belongs to the relA/spoT family.</text>
</comment>
<dbReference type="SUPFAM" id="SSF81271">
    <property type="entry name" value="TGS-like"/>
    <property type="match status" value="1"/>
</dbReference>
<reference evidence="6 7" key="1">
    <citation type="submission" date="2017-11" db="EMBL/GenBank/DDBJ databases">
        <title>Genome-resolved metagenomics identifies genetic mobility, metabolic interactions, and unexpected diversity in perchlorate-reducing communities.</title>
        <authorList>
            <person name="Barnum T.P."/>
            <person name="Figueroa I.A."/>
            <person name="Carlstrom C.I."/>
            <person name="Lucas L.N."/>
            <person name="Engelbrektson A.L."/>
            <person name="Coates J.D."/>
        </authorList>
    </citation>
    <scope>NUCLEOTIDE SEQUENCE [LARGE SCALE GENOMIC DNA]</scope>
    <source>
        <strain evidence="6">BM706</strain>
    </source>
</reference>
<evidence type="ECO:0000256" key="2">
    <source>
        <dbReference type="RuleBase" id="RU003847"/>
    </source>
</evidence>
<dbReference type="GO" id="GO:0005886">
    <property type="term" value="C:plasma membrane"/>
    <property type="evidence" value="ECO:0007669"/>
    <property type="project" value="TreeGrafter"/>
</dbReference>
<dbReference type="Gene3D" id="3.30.70.260">
    <property type="match status" value="1"/>
</dbReference>
<comment type="pathway">
    <text evidence="1">Purine metabolism.</text>
</comment>
<dbReference type="FunFam" id="3.10.20.30:FF:000002">
    <property type="entry name" value="GTP pyrophosphokinase (RelA/SpoT)"/>
    <property type="match status" value="1"/>
</dbReference>
<dbReference type="InterPro" id="IPR045865">
    <property type="entry name" value="ACT-like_dom_sf"/>
</dbReference>
<organism evidence="6 7">
    <name type="scientific">Muiribacterium halophilum</name>
    <dbReference type="NCBI Taxonomy" id="2053465"/>
    <lineage>
        <taxon>Bacteria</taxon>
        <taxon>Candidatus Muiribacteriota</taxon>
        <taxon>Candidatus Muiribacteriia</taxon>
        <taxon>Candidatus Muiribacteriales</taxon>
        <taxon>Candidatus Muiribacteriaceae</taxon>
        <taxon>Candidatus Muiribacterium</taxon>
    </lineage>
</organism>
<dbReference type="EMBL" id="PKTG01000101">
    <property type="protein sequence ID" value="PLX16910.1"/>
    <property type="molecule type" value="Genomic_DNA"/>
</dbReference>
<dbReference type="InterPro" id="IPR004811">
    <property type="entry name" value="RelA/Spo_fam"/>
</dbReference>
<dbReference type="PROSITE" id="PS51671">
    <property type="entry name" value="ACT"/>
    <property type="match status" value="1"/>
</dbReference>
<dbReference type="InterPro" id="IPR007685">
    <property type="entry name" value="RelA_SpoT"/>
</dbReference>
<name>A0A2N5ZE17_MUIH1</name>
<dbReference type="SUPFAM" id="SSF81301">
    <property type="entry name" value="Nucleotidyltransferase"/>
    <property type="match status" value="1"/>
</dbReference>
<dbReference type="InterPro" id="IPR043519">
    <property type="entry name" value="NT_sf"/>
</dbReference>
<dbReference type="InterPro" id="IPR003607">
    <property type="entry name" value="HD/PDEase_dom"/>
</dbReference>
<evidence type="ECO:0000259" key="3">
    <source>
        <dbReference type="PROSITE" id="PS51671"/>
    </source>
</evidence>
<dbReference type="CDD" id="cd05399">
    <property type="entry name" value="NT_Rel-Spo_like"/>
    <property type="match status" value="1"/>
</dbReference>
<evidence type="ECO:0000259" key="4">
    <source>
        <dbReference type="PROSITE" id="PS51831"/>
    </source>
</evidence>
<dbReference type="PANTHER" id="PTHR21262:SF31">
    <property type="entry name" value="GTP PYROPHOSPHOKINASE"/>
    <property type="match status" value="1"/>
</dbReference>
<dbReference type="Gene3D" id="1.10.3210.10">
    <property type="entry name" value="Hypothetical protein af1432"/>
    <property type="match status" value="1"/>
</dbReference>
<feature type="domain" description="TGS" evidence="5">
    <location>
        <begin position="385"/>
        <end position="446"/>
    </location>
</feature>
<dbReference type="CDD" id="cd01668">
    <property type="entry name" value="TGS_RSH"/>
    <property type="match status" value="1"/>
</dbReference>
<evidence type="ECO:0000259" key="5">
    <source>
        <dbReference type="PROSITE" id="PS51880"/>
    </source>
</evidence>
<feature type="domain" description="ACT" evidence="3">
    <location>
        <begin position="655"/>
        <end position="728"/>
    </location>
</feature>
<dbReference type="Pfam" id="PF04607">
    <property type="entry name" value="RelA_SpoT"/>
    <property type="match status" value="1"/>
</dbReference>
<feature type="domain" description="HD" evidence="4">
    <location>
        <begin position="46"/>
        <end position="145"/>
    </location>
</feature>